<name>A0A2Z4FGU5_9DELT</name>
<evidence type="ECO:0000313" key="2">
    <source>
        <dbReference type="EMBL" id="AWV88221.1"/>
    </source>
</evidence>
<feature type="compositionally biased region" description="Basic and acidic residues" evidence="1">
    <location>
        <begin position="24"/>
        <end position="33"/>
    </location>
</feature>
<reference evidence="2 3" key="1">
    <citation type="submission" date="2018-06" db="EMBL/GenBank/DDBJ databases">
        <title>Lujinxingia sediminis gen. nov. sp. nov., a new facultative anaerobic member of the class Deltaproteobacteria, and proposal of Lujinxingaceae fam. nov.</title>
        <authorList>
            <person name="Guo L.-Y."/>
            <person name="Li C.-M."/>
            <person name="Wang S."/>
            <person name="Du Z.-J."/>
        </authorList>
    </citation>
    <scope>NUCLEOTIDE SEQUENCE [LARGE SCALE GENOMIC DNA]</scope>
    <source>
        <strain evidence="2 3">FA350</strain>
    </source>
</reference>
<dbReference type="NCBIfam" id="NF038032">
    <property type="entry name" value="CehA_McbA_metalo"/>
    <property type="match status" value="1"/>
</dbReference>
<dbReference type="SUPFAM" id="SSF89550">
    <property type="entry name" value="PHP domain-like"/>
    <property type="match status" value="1"/>
</dbReference>
<keyword evidence="3" id="KW-1185">Reference proteome</keyword>
<dbReference type="KEGG" id="bsed:DN745_02245"/>
<evidence type="ECO:0000256" key="1">
    <source>
        <dbReference type="SAM" id="MobiDB-lite"/>
    </source>
</evidence>
<proteinExistence type="predicted"/>
<dbReference type="OrthoDB" id="5525048at2"/>
<dbReference type="AlphaFoldDB" id="A0A2Z4FGU5"/>
<feature type="region of interest" description="Disordered" evidence="1">
    <location>
        <begin position="1"/>
        <end position="60"/>
    </location>
</feature>
<feature type="compositionally biased region" description="Basic and acidic residues" evidence="1">
    <location>
        <begin position="8"/>
        <end position="17"/>
    </location>
</feature>
<accession>A0A2Z4FGU5</accession>
<protein>
    <submittedName>
        <fullName evidence="2">Uncharacterized protein</fullName>
    </submittedName>
</protein>
<organism evidence="2 3">
    <name type="scientific">Bradymonas sediminis</name>
    <dbReference type="NCBI Taxonomy" id="1548548"/>
    <lineage>
        <taxon>Bacteria</taxon>
        <taxon>Deltaproteobacteria</taxon>
        <taxon>Bradymonadales</taxon>
        <taxon>Bradymonadaceae</taxon>
        <taxon>Bradymonas</taxon>
    </lineage>
</organism>
<dbReference type="InterPro" id="IPR016195">
    <property type="entry name" value="Pol/histidinol_Pase-like"/>
</dbReference>
<evidence type="ECO:0000313" key="3">
    <source>
        <dbReference type="Proteomes" id="UP000249799"/>
    </source>
</evidence>
<dbReference type="Proteomes" id="UP000249799">
    <property type="component" value="Chromosome"/>
</dbReference>
<sequence>MALGACSDDSKKTKDAPDVISDVTDDKDGKDAGDDADATEPLDPYERTPAQPGVSEDGAADVEASLQAGEARVGRITGEQTDFTGVWAQCRAGDFKLYNSKIVVCVQAETTNRFEFYTGGMIVDARRVDGPREDVLGQVLPLLALGTTNTSKVEVVRDGSDGGAAVVRATATDVGIAHIYGLLGQHLGASLKVNVVTEYRLEPDSDTVEIVSWYQHPGTGKRSFPAGDWFGYGDRAKLFVAEKGEEPPTGEFSWLASLAPERSYGWVADAGTQAKGLALGAVDIPWVGAHGTTMKLDPGQEKPLRRWFVVGDGTLADIRERAAELRGEEIAGDRRTIHIETEAGEPLVGHWVRVFEGETPVGLGQTDASGDVIFRLEDGDYNFKIDSFAAGTAFERPLSISGADASLTVETPGSLRLDISEAGSAKKPTSRVVISGGSGWAGVALHGELDLQLAPGTYQVSVSRGPEFDAESFSVEIVAGEEVQKSAEISRAFDTDGWLSGDFHQHMEGSIDSTVRVDDRLLENASVGVEIVVSTDHEVITDLAPLVSKYGLEDDLRTFKGVEASPIDTHVCMYPMDQDVTQRGNGSIPLAELDDEGNEVRRLIPGVVEIARTLPSDPVLQLNHARNSSSGMLNQVGFDPELGPEAVDDARFTTDFDVIEVVNRYDDTCQLLADWSGLLNYGVRLTGVGNSDTHDLSGESGLPRNFLRIEKEPKDVTRDDLRTAMRSGRVTVGSHAFIDFSDGKLPGDLLEVNAGEPVDFGVRVQTPAWAQSNHLFAIVNGEVVEVMQRGQGATEHLDFAETVSLTFSEDSWVVFFSYGGSPSGPVHSGKPVIAFTNPVFVDTDGNGVFDAPGLRALELSAIAPLCD</sequence>
<gene>
    <name evidence="2" type="ORF">DN745_02245</name>
</gene>
<dbReference type="Gene3D" id="3.20.20.140">
    <property type="entry name" value="Metal-dependent hydrolases"/>
    <property type="match status" value="1"/>
</dbReference>
<dbReference type="EMBL" id="CP030032">
    <property type="protein sequence ID" value="AWV88221.1"/>
    <property type="molecule type" value="Genomic_DNA"/>
</dbReference>